<accession>A0A8S5V1L7</accession>
<reference evidence="1" key="1">
    <citation type="journal article" date="2021" name="Proc. Natl. Acad. Sci. U.S.A.">
        <title>A Catalog of Tens of Thousands of Viruses from Human Metagenomes Reveals Hidden Associations with Chronic Diseases.</title>
        <authorList>
            <person name="Tisza M.J."/>
            <person name="Buck C.B."/>
        </authorList>
    </citation>
    <scope>NUCLEOTIDE SEQUENCE</scope>
    <source>
        <strain evidence="1">CtJ2i1</strain>
    </source>
</reference>
<proteinExistence type="predicted"/>
<dbReference type="EMBL" id="BK016182">
    <property type="protein sequence ID" value="DAG00622.1"/>
    <property type="molecule type" value="Genomic_DNA"/>
</dbReference>
<name>A0A8S5V1L7_9CAUD</name>
<organism evidence="1">
    <name type="scientific">Myoviridae sp. ctJ2i1</name>
    <dbReference type="NCBI Taxonomy" id="2825079"/>
    <lineage>
        <taxon>Viruses</taxon>
        <taxon>Duplodnaviria</taxon>
        <taxon>Heunggongvirae</taxon>
        <taxon>Uroviricota</taxon>
        <taxon>Caudoviricetes</taxon>
    </lineage>
</organism>
<protein>
    <submittedName>
        <fullName evidence="1">Uncharacterized protein</fullName>
    </submittedName>
</protein>
<sequence length="30" mass="3388">MSNKKSTLVRLKQVINLLIVSKLTKAKDMS</sequence>
<evidence type="ECO:0000313" key="1">
    <source>
        <dbReference type="EMBL" id="DAG00622.1"/>
    </source>
</evidence>